<name>A0AB39M4W3_9ACTN</name>
<dbReference type="InterPro" id="IPR051783">
    <property type="entry name" value="NAD(P)-dependent_oxidoreduct"/>
</dbReference>
<dbReference type="AlphaFoldDB" id="A0AB39M4W3"/>
<feature type="domain" description="NAD-dependent epimerase/dehydratase" evidence="1">
    <location>
        <begin position="3"/>
        <end position="208"/>
    </location>
</feature>
<dbReference type="RefSeq" id="WP_369186911.1">
    <property type="nucleotide sequence ID" value="NZ_CP163431.1"/>
</dbReference>
<dbReference type="Pfam" id="PF01370">
    <property type="entry name" value="Epimerase"/>
    <property type="match status" value="1"/>
</dbReference>
<dbReference type="InterPro" id="IPR001509">
    <property type="entry name" value="Epimerase_deHydtase"/>
</dbReference>
<dbReference type="PANTHER" id="PTHR48079:SF9">
    <property type="entry name" value="PUTATIVE-RELATED"/>
    <property type="match status" value="1"/>
</dbReference>
<accession>A0AB39M4W3</accession>
<dbReference type="CDD" id="cd05262">
    <property type="entry name" value="SDR_a7"/>
    <property type="match status" value="1"/>
</dbReference>
<gene>
    <name evidence="2" type="ORF">AB5J58_07230</name>
</gene>
<dbReference type="PANTHER" id="PTHR48079">
    <property type="entry name" value="PROTEIN YEEZ"/>
    <property type="match status" value="1"/>
</dbReference>
<sequence>MRVFVTGATGFVGSAVVRELLANGHEVLGLARSDASADRLAATGAEVHRGSLEDLDALRAGAAASDGVIHTGFIHDFSNYAACVAIDLSAVKALTETLAGSDRPLVISSVMSHGKTEDDVPDPAERPDLVRLPAEVTTLTAAARGVRSSVIRLPQVHGEGDHAFVPGVIDIARAKGVSAYPGEGTNGWAAVHREDAAVLFRLALENAPAGTVLHAVDDEGVPVREIAEVIGRRLDVPVKSVPVEEAGAHFGWLGHFYSSDLVGTSVLTRERFGWAPRQIGLLADLDHDYYFEVNQPS</sequence>
<evidence type="ECO:0000313" key="2">
    <source>
        <dbReference type="EMBL" id="XDP99977.1"/>
    </source>
</evidence>
<dbReference type="SUPFAM" id="SSF51735">
    <property type="entry name" value="NAD(P)-binding Rossmann-fold domains"/>
    <property type="match status" value="1"/>
</dbReference>
<organism evidence="2">
    <name type="scientific">Streptomyces sp. R08</name>
    <dbReference type="NCBI Taxonomy" id="3238624"/>
    <lineage>
        <taxon>Bacteria</taxon>
        <taxon>Bacillati</taxon>
        <taxon>Actinomycetota</taxon>
        <taxon>Actinomycetes</taxon>
        <taxon>Kitasatosporales</taxon>
        <taxon>Streptomycetaceae</taxon>
        <taxon>Streptomyces</taxon>
    </lineage>
</organism>
<reference evidence="2" key="1">
    <citation type="submission" date="2024-07" db="EMBL/GenBank/DDBJ databases">
        <authorList>
            <person name="Yu S.T."/>
        </authorList>
    </citation>
    <scope>NUCLEOTIDE SEQUENCE</scope>
    <source>
        <strain evidence="2">R08</strain>
    </source>
</reference>
<dbReference type="InterPro" id="IPR036291">
    <property type="entry name" value="NAD(P)-bd_dom_sf"/>
</dbReference>
<dbReference type="EMBL" id="CP163431">
    <property type="protein sequence ID" value="XDP99977.1"/>
    <property type="molecule type" value="Genomic_DNA"/>
</dbReference>
<protein>
    <submittedName>
        <fullName evidence="2">SDR family oxidoreductase</fullName>
    </submittedName>
</protein>
<dbReference type="GO" id="GO:0005737">
    <property type="term" value="C:cytoplasm"/>
    <property type="evidence" value="ECO:0007669"/>
    <property type="project" value="TreeGrafter"/>
</dbReference>
<evidence type="ECO:0000259" key="1">
    <source>
        <dbReference type="Pfam" id="PF01370"/>
    </source>
</evidence>
<dbReference type="GO" id="GO:0004029">
    <property type="term" value="F:aldehyde dehydrogenase (NAD+) activity"/>
    <property type="evidence" value="ECO:0007669"/>
    <property type="project" value="TreeGrafter"/>
</dbReference>
<dbReference type="Gene3D" id="3.40.50.720">
    <property type="entry name" value="NAD(P)-binding Rossmann-like Domain"/>
    <property type="match status" value="1"/>
</dbReference>
<proteinExistence type="predicted"/>